<dbReference type="VEuPathDB" id="FungiDB:FUN_017043"/>
<gene>
    <name evidence="1" type="ORF">RhiirA5_421991</name>
</gene>
<evidence type="ECO:0000313" key="2">
    <source>
        <dbReference type="Proteomes" id="UP000232722"/>
    </source>
</evidence>
<reference evidence="1 2" key="1">
    <citation type="submission" date="2016-04" db="EMBL/GenBank/DDBJ databases">
        <title>Genome analyses suggest a sexual origin of heterokaryosis in a supposedly ancient asexual fungus.</title>
        <authorList>
            <person name="Ropars J."/>
            <person name="Sedzielewska K."/>
            <person name="Noel J."/>
            <person name="Charron P."/>
            <person name="Farinelli L."/>
            <person name="Marton T."/>
            <person name="Kruger M."/>
            <person name="Pelin A."/>
            <person name="Brachmann A."/>
            <person name="Corradi N."/>
        </authorList>
    </citation>
    <scope>NUCLEOTIDE SEQUENCE [LARGE SCALE GENOMIC DNA]</scope>
    <source>
        <strain evidence="1 2">A5</strain>
    </source>
</reference>
<protein>
    <submittedName>
        <fullName evidence="1">Uncharacterized protein</fullName>
    </submittedName>
</protein>
<accession>A0A2N0PCR2</accession>
<proteinExistence type="predicted"/>
<organism evidence="1 2">
    <name type="scientific">Rhizophagus irregularis</name>
    <dbReference type="NCBI Taxonomy" id="588596"/>
    <lineage>
        <taxon>Eukaryota</taxon>
        <taxon>Fungi</taxon>
        <taxon>Fungi incertae sedis</taxon>
        <taxon>Mucoromycota</taxon>
        <taxon>Glomeromycotina</taxon>
        <taxon>Glomeromycetes</taxon>
        <taxon>Glomerales</taxon>
        <taxon>Glomeraceae</taxon>
        <taxon>Rhizophagus</taxon>
    </lineage>
</organism>
<evidence type="ECO:0000313" key="1">
    <source>
        <dbReference type="EMBL" id="PKC04624.1"/>
    </source>
</evidence>
<comment type="caution">
    <text evidence="1">The sequence shown here is derived from an EMBL/GenBank/DDBJ whole genome shotgun (WGS) entry which is preliminary data.</text>
</comment>
<dbReference type="Proteomes" id="UP000232722">
    <property type="component" value="Unassembled WGS sequence"/>
</dbReference>
<dbReference type="EMBL" id="LLXJ01000980">
    <property type="protein sequence ID" value="PKC04624.1"/>
    <property type="molecule type" value="Genomic_DNA"/>
</dbReference>
<dbReference type="VEuPathDB" id="FungiDB:RhiirFUN_022360"/>
<dbReference type="VEuPathDB" id="FungiDB:RhiirA1_478446"/>
<sequence>MDTTIEINDEKVTTWINDNKKTYMKAFFNPFYNIYDYCLVDVIKCKKIEEYIEPVVYYFVTLFLIKWAGKALKDIMEALLYCEKIAVLKYEQIKMQNVKILEKNEDLTKKLADSDLINGLMIADMENRIRNLEADVIAKE</sequence>
<reference evidence="1 2" key="2">
    <citation type="submission" date="2017-09" db="EMBL/GenBank/DDBJ databases">
        <title>Extensive intraspecific genome diversity in a model arbuscular mycorrhizal fungus.</title>
        <authorList>
            <person name="Chen E.C."/>
            <person name="Morin E."/>
            <person name="Beaudet D."/>
            <person name="Noel J."/>
            <person name="Ndikumana S."/>
            <person name="Charron P."/>
            <person name="St-Onge C."/>
            <person name="Giorgi J."/>
            <person name="Grigoriev I.V."/>
            <person name="Roux C."/>
            <person name="Martin F.M."/>
            <person name="Corradi N."/>
        </authorList>
    </citation>
    <scope>NUCLEOTIDE SEQUENCE [LARGE SCALE GENOMIC DNA]</scope>
    <source>
        <strain evidence="1 2">A5</strain>
    </source>
</reference>
<dbReference type="AlphaFoldDB" id="A0A2N0PCR2"/>
<name>A0A2N0PCR2_9GLOM</name>